<feature type="region of interest" description="Disordered" evidence="1">
    <location>
        <begin position="1"/>
        <end position="115"/>
    </location>
</feature>
<feature type="compositionally biased region" description="Basic and acidic residues" evidence="1">
    <location>
        <begin position="214"/>
        <end position="226"/>
    </location>
</feature>
<reference evidence="2 3" key="1">
    <citation type="submission" date="2024-09" db="EMBL/GenBank/DDBJ databases">
        <title>Chromosome-scale assembly of Riccia fluitans.</title>
        <authorList>
            <person name="Paukszto L."/>
            <person name="Sawicki J."/>
            <person name="Karawczyk K."/>
            <person name="Piernik-Szablinska J."/>
            <person name="Szczecinska M."/>
            <person name="Mazdziarz M."/>
        </authorList>
    </citation>
    <scope>NUCLEOTIDE SEQUENCE [LARGE SCALE GENOMIC DNA]</scope>
    <source>
        <strain evidence="2">Rf_01</strain>
        <tissue evidence="2">Aerial parts of the thallus</tissue>
    </source>
</reference>
<name>A0ABD1Z1A4_9MARC</name>
<feature type="region of interest" description="Disordered" evidence="1">
    <location>
        <begin position="158"/>
        <end position="242"/>
    </location>
</feature>
<feature type="compositionally biased region" description="Basic and acidic residues" evidence="1">
    <location>
        <begin position="70"/>
        <end position="115"/>
    </location>
</feature>
<feature type="compositionally biased region" description="Basic and acidic residues" evidence="1">
    <location>
        <begin position="27"/>
        <end position="63"/>
    </location>
</feature>
<sequence length="242" mass="27732">MLEVGKVEQESLTDDRILDDSAQPVVKVEEKEQKKMENEECKKEKSEEEDDTEKKEMKKEDKKEKKKNKKDKDKDRDKKDKDKQGEEGKKEKDEKKKKKKDENKKKSKKNDVEKIQKKLEKLEAKVERIFAKKEEYLQLLAEAKEKKRIEEDQLAAEKTANKVQELAITGKSSNDKDAPDAELKQVESSGQSKQGKAKQPGESIVTDRPGACISDKKGNPDEKQPDSKVVVDQAQMVQTVSS</sequence>
<organism evidence="2 3">
    <name type="scientific">Riccia fluitans</name>
    <dbReference type="NCBI Taxonomy" id="41844"/>
    <lineage>
        <taxon>Eukaryota</taxon>
        <taxon>Viridiplantae</taxon>
        <taxon>Streptophyta</taxon>
        <taxon>Embryophyta</taxon>
        <taxon>Marchantiophyta</taxon>
        <taxon>Marchantiopsida</taxon>
        <taxon>Marchantiidae</taxon>
        <taxon>Marchantiales</taxon>
        <taxon>Ricciaceae</taxon>
        <taxon>Riccia</taxon>
    </lineage>
</organism>
<dbReference type="AlphaFoldDB" id="A0ABD1Z1A4"/>
<evidence type="ECO:0000313" key="3">
    <source>
        <dbReference type="Proteomes" id="UP001605036"/>
    </source>
</evidence>
<dbReference type="Proteomes" id="UP001605036">
    <property type="component" value="Unassembled WGS sequence"/>
</dbReference>
<feature type="compositionally biased region" description="Basic and acidic residues" evidence="1">
    <location>
        <begin position="1"/>
        <end position="19"/>
    </location>
</feature>
<dbReference type="EMBL" id="JBHFFA010000003">
    <property type="protein sequence ID" value="KAL2635874.1"/>
    <property type="molecule type" value="Genomic_DNA"/>
</dbReference>
<proteinExistence type="predicted"/>
<evidence type="ECO:0000256" key="1">
    <source>
        <dbReference type="SAM" id="MobiDB-lite"/>
    </source>
</evidence>
<protein>
    <submittedName>
        <fullName evidence="2">Uncharacterized protein</fullName>
    </submittedName>
</protein>
<accession>A0ABD1Z1A4</accession>
<keyword evidence="3" id="KW-1185">Reference proteome</keyword>
<gene>
    <name evidence="2" type="ORF">R1flu_007353</name>
</gene>
<feature type="compositionally biased region" description="Basic and acidic residues" evidence="1">
    <location>
        <begin position="173"/>
        <end position="185"/>
    </location>
</feature>
<evidence type="ECO:0000313" key="2">
    <source>
        <dbReference type="EMBL" id="KAL2635874.1"/>
    </source>
</evidence>
<comment type="caution">
    <text evidence="2">The sequence shown here is derived from an EMBL/GenBank/DDBJ whole genome shotgun (WGS) entry which is preliminary data.</text>
</comment>